<reference evidence="2 3" key="1">
    <citation type="submission" date="2012-08" db="EMBL/GenBank/DDBJ databases">
        <title>Oryza genome evolution.</title>
        <authorList>
            <person name="Wing R.A."/>
        </authorList>
    </citation>
    <scope>NUCLEOTIDE SEQUENCE</scope>
</reference>
<dbReference type="Proteomes" id="UP000032180">
    <property type="component" value="Chromosome 2"/>
</dbReference>
<evidence type="ECO:0000313" key="3">
    <source>
        <dbReference type="Proteomes" id="UP000032180"/>
    </source>
</evidence>
<feature type="region of interest" description="Disordered" evidence="1">
    <location>
        <begin position="1"/>
        <end position="20"/>
    </location>
</feature>
<accession>A0A0D9VK74</accession>
<feature type="region of interest" description="Disordered" evidence="1">
    <location>
        <begin position="136"/>
        <end position="172"/>
    </location>
</feature>
<dbReference type="HOGENOM" id="CLU_107354_0_0_1"/>
<reference evidence="2" key="3">
    <citation type="submission" date="2015-04" db="UniProtKB">
        <authorList>
            <consortium name="EnsemblPlants"/>
        </authorList>
    </citation>
    <scope>IDENTIFICATION</scope>
</reference>
<dbReference type="AlphaFoldDB" id="A0A0D9VK74"/>
<feature type="compositionally biased region" description="Polar residues" evidence="1">
    <location>
        <begin position="1"/>
        <end position="12"/>
    </location>
</feature>
<dbReference type="Gramene" id="LPERR02G24550.1">
    <property type="protein sequence ID" value="LPERR02G24550.1"/>
    <property type="gene ID" value="LPERR02G24550"/>
</dbReference>
<proteinExistence type="predicted"/>
<evidence type="ECO:0000313" key="2">
    <source>
        <dbReference type="EnsemblPlants" id="LPERR02G24550.1"/>
    </source>
</evidence>
<dbReference type="EnsemblPlants" id="LPERR02G24550.1">
    <property type="protein sequence ID" value="LPERR02G24550.1"/>
    <property type="gene ID" value="LPERR02G24550"/>
</dbReference>
<protein>
    <submittedName>
        <fullName evidence="2">Uncharacterized protein</fullName>
    </submittedName>
</protein>
<evidence type="ECO:0000256" key="1">
    <source>
        <dbReference type="SAM" id="MobiDB-lite"/>
    </source>
</evidence>
<reference evidence="3" key="2">
    <citation type="submission" date="2013-12" db="EMBL/GenBank/DDBJ databases">
        <authorList>
            <person name="Yu Y."/>
            <person name="Lee S."/>
            <person name="de Baynast K."/>
            <person name="Wissotski M."/>
            <person name="Liu L."/>
            <person name="Talag J."/>
            <person name="Goicoechea J."/>
            <person name="Angelova A."/>
            <person name="Jetty R."/>
            <person name="Kudrna D."/>
            <person name="Golser W."/>
            <person name="Rivera L."/>
            <person name="Zhang J."/>
            <person name="Wing R."/>
        </authorList>
    </citation>
    <scope>NUCLEOTIDE SEQUENCE</scope>
</reference>
<name>A0A0D9VK74_9ORYZ</name>
<sequence length="172" mass="18898">MASIDTAWSNNLAPPPPPRQSAGGEAARYCFCPYCVVVPERARLRSHLRRHYREVHRAMVRGPGLAPRARLAVLRALAFRNNVTMRVRIRSRRPRGLMAQRLSPNYSFWAAHRWRGTRPQEIDFLGVNQGVGGVLLPATETSSGDSAPAPAPSPANDRAVVQGDHGSSRGSN</sequence>
<keyword evidence="3" id="KW-1185">Reference proteome</keyword>
<organism evidence="2 3">
    <name type="scientific">Leersia perrieri</name>
    <dbReference type="NCBI Taxonomy" id="77586"/>
    <lineage>
        <taxon>Eukaryota</taxon>
        <taxon>Viridiplantae</taxon>
        <taxon>Streptophyta</taxon>
        <taxon>Embryophyta</taxon>
        <taxon>Tracheophyta</taxon>
        <taxon>Spermatophyta</taxon>
        <taxon>Magnoliopsida</taxon>
        <taxon>Liliopsida</taxon>
        <taxon>Poales</taxon>
        <taxon>Poaceae</taxon>
        <taxon>BOP clade</taxon>
        <taxon>Oryzoideae</taxon>
        <taxon>Oryzeae</taxon>
        <taxon>Oryzinae</taxon>
        <taxon>Leersia</taxon>
    </lineage>
</organism>